<dbReference type="GO" id="GO:0016747">
    <property type="term" value="F:acyltransferase activity, transferring groups other than amino-acyl groups"/>
    <property type="evidence" value="ECO:0007669"/>
    <property type="project" value="InterPro"/>
</dbReference>
<dbReference type="EMBL" id="SJPQ01000001">
    <property type="protein sequence ID" value="TWT91152.1"/>
    <property type="molecule type" value="Genomic_DNA"/>
</dbReference>
<dbReference type="Proteomes" id="UP000315440">
    <property type="component" value="Unassembled WGS sequence"/>
</dbReference>
<reference evidence="2 3" key="1">
    <citation type="submission" date="2019-02" db="EMBL/GenBank/DDBJ databases">
        <title>Deep-cultivation of Planctomycetes and their phenomic and genomic characterization uncovers novel biology.</title>
        <authorList>
            <person name="Wiegand S."/>
            <person name="Jogler M."/>
            <person name="Boedeker C."/>
            <person name="Pinto D."/>
            <person name="Vollmers J."/>
            <person name="Rivas-Marin E."/>
            <person name="Kohn T."/>
            <person name="Peeters S.H."/>
            <person name="Heuer A."/>
            <person name="Rast P."/>
            <person name="Oberbeckmann S."/>
            <person name="Bunk B."/>
            <person name="Jeske O."/>
            <person name="Meyerdierks A."/>
            <person name="Storesund J.E."/>
            <person name="Kallscheuer N."/>
            <person name="Luecker S."/>
            <person name="Lage O.M."/>
            <person name="Pohl T."/>
            <person name="Merkel B.J."/>
            <person name="Hornburger P."/>
            <person name="Mueller R.-W."/>
            <person name="Bruemmer F."/>
            <person name="Labrenz M."/>
            <person name="Spormann A.M."/>
            <person name="Op Den Camp H."/>
            <person name="Overmann J."/>
            <person name="Amann R."/>
            <person name="Jetten M.S.M."/>
            <person name="Mascher T."/>
            <person name="Medema M.H."/>
            <person name="Devos D.P."/>
            <person name="Kaster A.-K."/>
            <person name="Ovreas L."/>
            <person name="Rohde M."/>
            <person name="Galperin M.Y."/>
            <person name="Jogler C."/>
        </authorList>
    </citation>
    <scope>NUCLEOTIDE SEQUENCE [LARGE SCALE GENOMIC DNA]</scope>
    <source>
        <strain evidence="2 3">Mal64</strain>
    </source>
</reference>
<dbReference type="SUPFAM" id="SSF55729">
    <property type="entry name" value="Acyl-CoA N-acyltransferases (Nat)"/>
    <property type="match status" value="1"/>
</dbReference>
<dbReference type="RefSeq" id="WP_146398635.1">
    <property type="nucleotide sequence ID" value="NZ_SJPQ01000001.1"/>
</dbReference>
<dbReference type="InterPro" id="IPR000182">
    <property type="entry name" value="GNAT_dom"/>
</dbReference>
<accession>A0A5C5ZUD9</accession>
<feature type="domain" description="N-acetyltransferase" evidence="1">
    <location>
        <begin position="1"/>
        <end position="149"/>
    </location>
</feature>
<protein>
    <recommendedName>
        <fullName evidence="1">N-acetyltransferase domain-containing protein</fullName>
    </recommendedName>
</protein>
<organism evidence="2 3">
    <name type="scientific">Pseudobythopirellula maris</name>
    <dbReference type="NCBI Taxonomy" id="2527991"/>
    <lineage>
        <taxon>Bacteria</taxon>
        <taxon>Pseudomonadati</taxon>
        <taxon>Planctomycetota</taxon>
        <taxon>Planctomycetia</taxon>
        <taxon>Pirellulales</taxon>
        <taxon>Lacipirellulaceae</taxon>
        <taxon>Pseudobythopirellula</taxon>
    </lineage>
</organism>
<sequence length="179" mass="19543">MLIRPATPDDQDSLRRLYLAAFPEAERETVAELAVSLLTTTPETLSLVAEQKGDNGEAGVVGHVALSPVTEAGQPDAVGYLLAPLAVWPDQQKRGVGSRLVEEGVERLRAEGAPLLLVYGDPNYYGRFGFTADAADRYRPPYPLQYPFGWQALALRDRPTPETPLDLGCVAPLCDPRLW</sequence>
<gene>
    <name evidence="2" type="ORF">Mal64_15510</name>
</gene>
<keyword evidence="3" id="KW-1185">Reference proteome</keyword>
<dbReference type="InterPro" id="IPR016181">
    <property type="entry name" value="Acyl_CoA_acyltransferase"/>
</dbReference>
<dbReference type="PROSITE" id="PS51186">
    <property type="entry name" value="GNAT"/>
    <property type="match status" value="1"/>
</dbReference>
<comment type="caution">
    <text evidence="2">The sequence shown here is derived from an EMBL/GenBank/DDBJ whole genome shotgun (WGS) entry which is preliminary data.</text>
</comment>
<dbReference type="AlphaFoldDB" id="A0A5C5ZUD9"/>
<evidence type="ECO:0000313" key="2">
    <source>
        <dbReference type="EMBL" id="TWT91152.1"/>
    </source>
</evidence>
<name>A0A5C5ZUD9_9BACT</name>
<evidence type="ECO:0000313" key="3">
    <source>
        <dbReference type="Proteomes" id="UP000315440"/>
    </source>
</evidence>
<dbReference type="OrthoDB" id="9797178at2"/>
<evidence type="ECO:0000259" key="1">
    <source>
        <dbReference type="PROSITE" id="PS51186"/>
    </source>
</evidence>
<proteinExistence type="predicted"/>
<dbReference type="CDD" id="cd04301">
    <property type="entry name" value="NAT_SF"/>
    <property type="match status" value="1"/>
</dbReference>
<dbReference type="Pfam" id="PF00583">
    <property type="entry name" value="Acetyltransf_1"/>
    <property type="match status" value="1"/>
</dbReference>
<dbReference type="Gene3D" id="3.40.630.30">
    <property type="match status" value="1"/>
</dbReference>